<keyword evidence="6" id="KW-0547">Nucleotide-binding</keyword>
<dbReference type="SUPFAM" id="SSF81891">
    <property type="entry name" value="Poly A polymerase C-terminal region-like"/>
    <property type="match status" value="1"/>
</dbReference>
<keyword evidence="7" id="KW-0460">Magnesium</keyword>
<dbReference type="InterPro" id="IPR032810">
    <property type="entry name" value="CCA-adding_enz_C"/>
</dbReference>
<evidence type="ECO:0000256" key="7">
    <source>
        <dbReference type="ARBA" id="ARBA00022842"/>
    </source>
</evidence>
<feature type="domain" description="tRNA nucleotidyltransferase/poly(A) polymerase RNA and SrmB- binding" evidence="11">
    <location>
        <begin position="149"/>
        <end position="207"/>
    </location>
</feature>
<name>A0ABU6NFQ6_9BACI</name>
<evidence type="ECO:0000259" key="11">
    <source>
        <dbReference type="Pfam" id="PF12627"/>
    </source>
</evidence>
<evidence type="ECO:0000256" key="5">
    <source>
        <dbReference type="ARBA" id="ARBA00022723"/>
    </source>
</evidence>
<dbReference type="RefSeq" id="WP_328236402.1">
    <property type="nucleotide sequence ID" value="NZ_JAROAS010000006.1"/>
</dbReference>
<keyword evidence="5" id="KW-0479">Metal-binding</keyword>
<comment type="similarity">
    <text evidence="9">Belongs to the tRNA nucleotidyltransferase/poly(A) polymerase family.</text>
</comment>
<dbReference type="InterPro" id="IPR050264">
    <property type="entry name" value="Bact_CCA-adding_enz_type3_sf"/>
</dbReference>
<dbReference type="InterPro" id="IPR043519">
    <property type="entry name" value="NT_sf"/>
</dbReference>
<dbReference type="Pfam" id="PF01743">
    <property type="entry name" value="PolyA_pol"/>
    <property type="match status" value="1"/>
</dbReference>
<dbReference type="Gene3D" id="1.10.110.30">
    <property type="match status" value="1"/>
</dbReference>
<evidence type="ECO:0000313" key="14">
    <source>
        <dbReference type="Proteomes" id="UP001341820"/>
    </source>
</evidence>
<protein>
    <submittedName>
        <fullName evidence="13">CCA tRNA nucleotidyltransferase</fullName>
        <ecNumber evidence="13">2.7.7.72</ecNumber>
    </submittedName>
</protein>
<dbReference type="PANTHER" id="PTHR46173:SF1">
    <property type="entry name" value="CCA TRNA NUCLEOTIDYLTRANSFERASE 1, MITOCHONDRIAL"/>
    <property type="match status" value="1"/>
</dbReference>
<evidence type="ECO:0000256" key="1">
    <source>
        <dbReference type="ARBA" id="ARBA00001946"/>
    </source>
</evidence>
<keyword evidence="3" id="KW-0819">tRNA processing</keyword>
<evidence type="ECO:0000256" key="2">
    <source>
        <dbReference type="ARBA" id="ARBA00022679"/>
    </source>
</evidence>
<keyword evidence="8 9" id="KW-0694">RNA-binding</keyword>
<evidence type="ECO:0000259" key="10">
    <source>
        <dbReference type="Pfam" id="PF01743"/>
    </source>
</evidence>
<comment type="cofactor">
    <cofactor evidence="1">
        <name>Mg(2+)</name>
        <dbReference type="ChEBI" id="CHEBI:18420"/>
    </cofactor>
</comment>
<dbReference type="InterPro" id="IPR002646">
    <property type="entry name" value="PolA_pol_head_dom"/>
</dbReference>
<evidence type="ECO:0000259" key="12">
    <source>
        <dbReference type="Pfam" id="PF13735"/>
    </source>
</evidence>
<dbReference type="Proteomes" id="UP001341820">
    <property type="component" value="Unassembled WGS sequence"/>
</dbReference>
<evidence type="ECO:0000313" key="13">
    <source>
        <dbReference type="EMBL" id="MED4127046.1"/>
    </source>
</evidence>
<dbReference type="CDD" id="cd05398">
    <property type="entry name" value="NT_ClassII-CCAase"/>
    <property type="match status" value="1"/>
</dbReference>
<evidence type="ECO:0000256" key="3">
    <source>
        <dbReference type="ARBA" id="ARBA00022694"/>
    </source>
</evidence>
<keyword evidence="2 9" id="KW-0808">Transferase</keyword>
<dbReference type="Pfam" id="PF13735">
    <property type="entry name" value="tRNA_NucTran2_2"/>
    <property type="match status" value="1"/>
</dbReference>
<dbReference type="NCBIfam" id="NF009814">
    <property type="entry name" value="PRK13299.1"/>
    <property type="match status" value="1"/>
</dbReference>
<evidence type="ECO:0000256" key="6">
    <source>
        <dbReference type="ARBA" id="ARBA00022741"/>
    </source>
</evidence>
<gene>
    <name evidence="13" type="ORF">P5F74_02760</name>
</gene>
<dbReference type="EC" id="2.7.7.72" evidence="13"/>
<dbReference type="EMBL" id="JAROAS010000006">
    <property type="protein sequence ID" value="MED4127046.1"/>
    <property type="molecule type" value="Genomic_DNA"/>
</dbReference>
<dbReference type="GO" id="GO:0004810">
    <property type="term" value="F:CCA tRNA nucleotidyltransferase activity"/>
    <property type="evidence" value="ECO:0007669"/>
    <property type="project" value="UniProtKB-EC"/>
</dbReference>
<sequence>MNKHVEQCLQTLHEKGYEAYLVGGAVRDYLLGLEPKDFDITTSASPEQIEACFHKTIRINERFQTVLVYQSNVQIEVSTFKGHTFVDDIQARDFTINSLAYSLKDGVLDLVNGTSDLTNKCIRSYRPEEILQSDPLRILRAARFVSTLGFHVEKETLQACQKYANGLTAVARERMAVEWVGLLKGGYKHKAFSFLETIRLEEVLPFLTLHPFVYNVLKSNESVSWDSDVRALVEYCLIAGTTDMLAALPFSNQVKKQVKQRYYMYHYRLNQQWSDWELYQAGLSMAIEVEKIREGRGMDFEALEKMKNRYQELPIQSKSDLDLTGRDLIEELNKKPGPWVKAALEQLQKAVVERVVPNERDALIHYYMRESE</sequence>
<reference evidence="13 14" key="1">
    <citation type="submission" date="2023-03" db="EMBL/GenBank/DDBJ databases">
        <title>Bacillus Genome Sequencing.</title>
        <authorList>
            <person name="Dunlap C."/>
        </authorList>
    </citation>
    <scope>NUCLEOTIDE SEQUENCE [LARGE SCALE GENOMIC DNA]</scope>
    <source>
        <strain evidence="13 14">B-4107</strain>
    </source>
</reference>
<keyword evidence="14" id="KW-1185">Reference proteome</keyword>
<dbReference type="Gene3D" id="1.10.246.80">
    <property type="match status" value="1"/>
</dbReference>
<evidence type="ECO:0000256" key="9">
    <source>
        <dbReference type="RuleBase" id="RU003953"/>
    </source>
</evidence>
<feature type="domain" description="CCA-adding enzyme C-terminal" evidence="12">
    <location>
        <begin position="241"/>
        <end position="365"/>
    </location>
</feature>
<dbReference type="Gene3D" id="1.20.58.560">
    <property type="match status" value="1"/>
</dbReference>
<dbReference type="InterPro" id="IPR032828">
    <property type="entry name" value="PolyA_RNA-bd"/>
</dbReference>
<accession>A0ABU6NFQ6</accession>
<comment type="caution">
    <text evidence="13">The sequence shown here is derived from an EMBL/GenBank/DDBJ whole genome shotgun (WGS) entry which is preliminary data.</text>
</comment>
<evidence type="ECO:0000256" key="4">
    <source>
        <dbReference type="ARBA" id="ARBA00022695"/>
    </source>
</evidence>
<feature type="domain" description="Poly A polymerase head" evidence="10">
    <location>
        <begin position="19"/>
        <end position="123"/>
    </location>
</feature>
<dbReference type="Pfam" id="PF12627">
    <property type="entry name" value="PolyA_pol_RNAbd"/>
    <property type="match status" value="1"/>
</dbReference>
<keyword evidence="4 13" id="KW-0548">Nucleotidyltransferase</keyword>
<evidence type="ECO:0000256" key="8">
    <source>
        <dbReference type="ARBA" id="ARBA00022884"/>
    </source>
</evidence>
<dbReference type="PANTHER" id="PTHR46173">
    <property type="entry name" value="CCA TRNA NUCLEOTIDYLTRANSFERASE 1, MITOCHONDRIAL"/>
    <property type="match status" value="1"/>
</dbReference>
<organism evidence="13 14">
    <name type="scientific">Shouchella miscanthi</name>
    <dbReference type="NCBI Taxonomy" id="2598861"/>
    <lineage>
        <taxon>Bacteria</taxon>
        <taxon>Bacillati</taxon>
        <taxon>Bacillota</taxon>
        <taxon>Bacilli</taxon>
        <taxon>Bacillales</taxon>
        <taxon>Bacillaceae</taxon>
        <taxon>Shouchella</taxon>
    </lineage>
</organism>
<proteinExistence type="inferred from homology"/>
<dbReference type="SUPFAM" id="SSF81301">
    <property type="entry name" value="Nucleotidyltransferase"/>
    <property type="match status" value="1"/>
</dbReference>
<dbReference type="Gene3D" id="3.30.460.10">
    <property type="entry name" value="Beta Polymerase, domain 2"/>
    <property type="match status" value="1"/>
</dbReference>